<dbReference type="Gene3D" id="1.10.10.60">
    <property type="entry name" value="Homeodomain-like"/>
    <property type="match status" value="2"/>
</dbReference>
<accession>A0A7W5B0K9</accession>
<dbReference type="InterPro" id="IPR003313">
    <property type="entry name" value="AraC-bd"/>
</dbReference>
<dbReference type="SMART" id="SM00342">
    <property type="entry name" value="HTH_ARAC"/>
    <property type="match status" value="1"/>
</dbReference>
<keyword evidence="6" id="KW-1185">Reference proteome</keyword>
<keyword evidence="2 5" id="KW-0238">DNA-binding</keyword>
<dbReference type="SUPFAM" id="SSF51215">
    <property type="entry name" value="Regulatory protein AraC"/>
    <property type="match status" value="1"/>
</dbReference>
<keyword evidence="1" id="KW-0805">Transcription regulation</keyword>
<dbReference type="InterPro" id="IPR037923">
    <property type="entry name" value="HTH-like"/>
</dbReference>
<dbReference type="Pfam" id="PF12833">
    <property type="entry name" value="HTH_18"/>
    <property type="match status" value="1"/>
</dbReference>
<evidence type="ECO:0000313" key="5">
    <source>
        <dbReference type="EMBL" id="MBB3111909.1"/>
    </source>
</evidence>
<dbReference type="Pfam" id="PF02311">
    <property type="entry name" value="AraC_binding"/>
    <property type="match status" value="1"/>
</dbReference>
<dbReference type="Proteomes" id="UP000570361">
    <property type="component" value="Unassembled WGS sequence"/>
</dbReference>
<evidence type="ECO:0000256" key="3">
    <source>
        <dbReference type="ARBA" id="ARBA00023163"/>
    </source>
</evidence>
<sequence length="292" mass="33693">MTYPHHMEYGVPAGESVYVEYMRRDGPYSMDSNHWHPFYEIYYLIEGRRTYFIRDTAYSVEAGDLVLIRRHELHKTMQTGEGAHTRVIAHFDEQLLQSLPKPEYEWMTDALAHCQPVIRLPLAARGYVEGHIGRLMEELHSQPAGFMLVLRQTVLDLALLCARHAQSGGRTEAEASMSLTSPIHRKASEVARYLNDSFEQPVHLHELAARFYVSPYYLSRVFKEVTGFTIIDYVNLIRIKEAQRLLRETSLSVTDIAGQVGFGNFSHFGKMFKSITRMSARQYRSESSQKVR</sequence>
<keyword evidence="3" id="KW-0804">Transcription</keyword>
<dbReference type="PROSITE" id="PS01124">
    <property type="entry name" value="HTH_ARAC_FAMILY_2"/>
    <property type="match status" value="1"/>
</dbReference>
<dbReference type="Gene3D" id="2.60.120.10">
    <property type="entry name" value="Jelly Rolls"/>
    <property type="match status" value="1"/>
</dbReference>
<gene>
    <name evidence="5" type="ORF">FHS18_003977</name>
</gene>
<evidence type="ECO:0000256" key="2">
    <source>
        <dbReference type="ARBA" id="ARBA00023125"/>
    </source>
</evidence>
<proteinExistence type="predicted"/>
<dbReference type="InterPro" id="IPR009057">
    <property type="entry name" value="Homeodomain-like_sf"/>
</dbReference>
<name>A0A7W5B0K9_9BACL</name>
<dbReference type="SUPFAM" id="SSF46689">
    <property type="entry name" value="Homeodomain-like"/>
    <property type="match status" value="2"/>
</dbReference>
<evidence type="ECO:0000259" key="4">
    <source>
        <dbReference type="PROSITE" id="PS01124"/>
    </source>
</evidence>
<dbReference type="InterPro" id="IPR018060">
    <property type="entry name" value="HTH_AraC"/>
</dbReference>
<dbReference type="InterPro" id="IPR014710">
    <property type="entry name" value="RmlC-like_jellyroll"/>
</dbReference>
<dbReference type="PANTHER" id="PTHR43280:SF28">
    <property type="entry name" value="HTH-TYPE TRANSCRIPTIONAL ACTIVATOR RHAS"/>
    <property type="match status" value="1"/>
</dbReference>
<comment type="caution">
    <text evidence="5">The sequence shown here is derived from an EMBL/GenBank/DDBJ whole genome shotgun (WGS) entry which is preliminary data.</text>
</comment>
<dbReference type="AlphaFoldDB" id="A0A7W5B0K9"/>
<protein>
    <submittedName>
        <fullName evidence="5">AraC-like DNA-binding protein</fullName>
    </submittedName>
</protein>
<dbReference type="PANTHER" id="PTHR43280">
    <property type="entry name" value="ARAC-FAMILY TRANSCRIPTIONAL REGULATOR"/>
    <property type="match status" value="1"/>
</dbReference>
<feature type="domain" description="HTH araC/xylS-type" evidence="4">
    <location>
        <begin position="188"/>
        <end position="286"/>
    </location>
</feature>
<dbReference type="EMBL" id="JACHXK010000009">
    <property type="protein sequence ID" value="MBB3111909.1"/>
    <property type="molecule type" value="Genomic_DNA"/>
</dbReference>
<dbReference type="RefSeq" id="WP_183601757.1">
    <property type="nucleotide sequence ID" value="NZ_JACHXK010000009.1"/>
</dbReference>
<evidence type="ECO:0000313" key="6">
    <source>
        <dbReference type="Proteomes" id="UP000570361"/>
    </source>
</evidence>
<dbReference type="GO" id="GO:0043565">
    <property type="term" value="F:sequence-specific DNA binding"/>
    <property type="evidence" value="ECO:0007669"/>
    <property type="project" value="InterPro"/>
</dbReference>
<organism evidence="5 6">
    <name type="scientific">Paenibacillus phyllosphaerae</name>
    <dbReference type="NCBI Taxonomy" id="274593"/>
    <lineage>
        <taxon>Bacteria</taxon>
        <taxon>Bacillati</taxon>
        <taxon>Bacillota</taxon>
        <taxon>Bacilli</taxon>
        <taxon>Bacillales</taxon>
        <taxon>Paenibacillaceae</taxon>
        <taxon>Paenibacillus</taxon>
    </lineage>
</organism>
<evidence type="ECO:0000256" key="1">
    <source>
        <dbReference type="ARBA" id="ARBA00023015"/>
    </source>
</evidence>
<dbReference type="GO" id="GO:0003700">
    <property type="term" value="F:DNA-binding transcription factor activity"/>
    <property type="evidence" value="ECO:0007669"/>
    <property type="project" value="InterPro"/>
</dbReference>
<reference evidence="5 6" key="1">
    <citation type="submission" date="2020-08" db="EMBL/GenBank/DDBJ databases">
        <title>Genomic Encyclopedia of Type Strains, Phase III (KMG-III): the genomes of soil and plant-associated and newly described type strains.</title>
        <authorList>
            <person name="Whitman W."/>
        </authorList>
    </citation>
    <scope>NUCLEOTIDE SEQUENCE [LARGE SCALE GENOMIC DNA]</scope>
    <source>
        <strain evidence="5 6">CECT 5862</strain>
    </source>
</reference>